<organism evidence="8 9">
    <name type="scientific">Roseateles saccharophilus</name>
    <name type="common">Pseudomonas saccharophila</name>
    <dbReference type="NCBI Taxonomy" id="304"/>
    <lineage>
        <taxon>Bacteria</taxon>
        <taxon>Pseudomonadati</taxon>
        <taxon>Pseudomonadota</taxon>
        <taxon>Betaproteobacteria</taxon>
        <taxon>Burkholderiales</taxon>
        <taxon>Sphaerotilaceae</taxon>
        <taxon>Roseateles</taxon>
    </lineage>
</organism>
<dbReference type="InterPro" id="IPR001214">
    <property type="entry name" value="SET_dom"/>
</dbReference>
<sequence>MTPKTPRRKIEVRDSGVHGRGVYAVAPIEAGAKIIEYTGERITWEQAVERHPHDPAQPNHTFYFHLDGGLVIDALYGGNNARWINHACEPNCEADEVDGRVFIKALRDLEPGEELFYDYGLVLEDRHTAKVKKQFACWCGAATCRGTMLAPKTRRSGR</sequence>
<feature type="domain" description="SET" evidence="6">
    <location>
        <begin position="8"/>
        <end position="120"/>
    </location>
</feature>
<evidence type="ECO:0000313" key="9">
    <source>
        <dbReference type="Proteomes" id="UP001180453"/>
    </source>
</evidence>
<gene>
    <name evidence="8" type="ORF">J2X20_002313</name>
</gene>
<proteinExistence type="predicted"/>
<evidence type="ECO:0000313" key="8">
    <source>
        <dbReference type="EMBL" id="MDR7269684.1"/>
    </source>
</evidence>
<dbReference type="Gene3D" id="2.170.270.10">
    <property type="entry name" value="SET domain"/>
    <property type="match status" value="1"/>
</dbReference>
<dbReference type="Pfam" id="PF00856">
    <property type="entry name" value="SET"/>
    <property type="match status" value="1"/>
</dbReference>
<dbReference type="SUPFAM" id="SSF82199">
    <property type="entry name" value="SET domain"/>
    <property type="match status" value="1"/>
</dbReference>
<dbReference type="EMBL" id="JAVDXU010000001">
    <property type="protein sequence ID" value="MDR7269684.1"/>
    <property type="molecule type" value="Genomic_DNA"/>
</dbReference>
<dbReference type="InterPro" id="IPR046341">
    <property type="entry name" value="SET_dom_sf"/>
</dbReference>
<keyword evidence="4" id="KW-0808">Transferase</keyword>
<accession>A0ABU1YLE4</accession>
<keyword evidence="5" id="KW-0949">S-adenosyl-L-methionine</keyword>
<comment type="subcellular location">
    <subcellularLocation>
        <location evidence="1">Chromosome</location>
    </subcellularLocation>
</comment>
<dbReference type="RefSeq" id="WP_310264675.1">
    <property type="nucleotide sequence ID" value="NZ_JAVDXU010000001.1"/>
</dbReference>
<evidence type="ECO:0000256" key="1">
    <source>
        <dbReference type="ARBA" id="ARBA00004286"/>
    </source>
</evidence>
<dbReference type="SMART" id="SM00317">
    <property type="entry name" value="SET"/>
    <property type="match status" value="1"/>
</dbReference>
<evidence type="ECO:0000256" key="3">
    <source>
        <dbReference type="ARBA" id="ARBA00022603"/>
    </source>
</evidence>
<keyword evidence="3" id="KW-0489">Methyltransferase</keyword>
<dbReference type="InterPro" id="IPR003616">
    <property type="entry name" value="Post-SET_dom"/>
</dbReference>
<reference evidence="8 9" key="1">
    <citation type="submission" date="2023-07" db="EMBL/GenBank/DDBJ databases">
        <title>Sorghum-associated microbial communities from plants grown in Nebraska, USA.</title>
        <authorList>
            <person name="Schachtman D."/>
        </authorList>
    </citation>
    <scope>NUCLEOTIDE SEQUENCE [LARGE SCALE GENOMIC DNA]</scope>
    <source>
        <strain evidence="8 9">BE314</strain>
    </source>
</reference>
<evidence type="ECO:0000256" key="4">
    <source>
        <dbReference type="ARBA" id="ARBA00022679"/>
    </source>
</evidence>
<evidence type="ECO:0000256" key="5">
    <source>
        <dbReference type="ARBA" id="ARBA00022691"/>
    </source>
</evidence>
<name>A0ABU1YLE4_ROSSA</name>
<evidence type="ECO:0000259" key="6">
    <source>
        <dbReference type="PROSITE" id="PS50280"/>
    </source>
</evidence>
<dbReference type="PROSITE" id="PS50280">
    <property type="entry name" value="SET"/>
    <property type="match status" value="1"/>
</dbReference>
<dbReference type="InterPro" id="IPR050777">
    <property type="entry name" value="SET2_Histone-Lys_MeTrsfase"/>
</dbReference>
<evidence type="ECO:0000256" key="2">
    <source>
        <dbReference type="ARBA" id="ARBA00022454"/>
    </source>
</evidence>
<comment type="caution">
    <text evidence="8">The sequence shown here is derived from an EMBL/GenBank/DDBJ whole genome shotgun (WGS) entry which is preliminary data.</text>
</comment>
<dbReference type="PANTHER" id="PTHR22884">
    <property type="entry name" value="SET DOMAIN PROTEINS"/>
    <property type="match status" value="1"/>
</dbReference>
<dbReference type="Proteomes" id="UP001180453">
    <property type="component" value="Unassembled WGS sequence"/>
</dbReference>
<dbReference type="PROSITE" id="PS50868">
    <property type="entry name" value="POST_SET"/>
    <property type="match status" value="1"/>
</dbReference>
<evidence type="ECO:0000259" key="7">
    <source>
        <dbReference type="PROSITE" id="PS50868"/>
    </source>
</evidence>
<keyword evidence="2" id="KW-0158">Chromosome</keyword>
<feature type="domain" description="Post-SET" evidence="7">
    <location>
        <begin position="133"/>
        <end position="149"/>
    </location>
</feature>
<protein>
    <submittedName>
        <fullName evidence="8">SET domain-containing protein</fullName>
    </submittedName>
</protein>
<keyword evidence="9" id="KW-1185">Reference proteome</keyword>